<dbReference type="GO" id="GO:0032588">
    <property type="term" value="C:trans-Golgi network membrane"/>
    <property type="evidence" value="ECO:0007669"/>
    <property type="project" value="InterPro"/>
</dbReference>
<organism evidence="1 2">
    <name type="scientific">Cyprinodon variegatus</name>
    <name type="common">Sheepshead minnow</name>
    <dbReference type="NCBI Taxonomy" id="28743"/>
    <lineage>
        <taxon>Eukaryota</taxon>
        <taxon>Metazoa</taxon>
        <taxon>Chordata</taxon>
        <taxon>Craniata</taxon>
        <taxon>Vertebrata</taxon>
        <taxon>Euteleostomi</taxon>
        <taxon>Actinopterygii</taxon>
        <taxon>Neopterygii</taxon>
        <taxon>Teleostei</taxon>
        <taxon>Neoteleostei</taxon>
        <taxon>Acanthomorphata</taxon>
        <taxon>Ovalentaria</taxon>
        <taxon>Atherinomorphae</taxon>
        <taxon>Cyprinodontiformes</taxon>
        <taxon>Cyprinodontidae</taxon>
        <taxon>Cyprinodon</taxon>
    </lineage>
</organism>
<dbReference type="GeneTree" id="ENSGT01010000225286"/>
<dbReference type="OMA" id="PYASTDC"/>
<reference evidence="1" key="1">
    <citation type="submission" date="2025-08" db="UniProtKB">
        <authorList>
            <consortium name="Ensembl"/>
        </authorList>
    </citation>
    <scope>IDENTIFICATION</scope>
</reference>
<dbReference type="GO" id="GO:0030121">
    <property type="term" value="C:AP-1 adaptor complex"/>
    <property type="evidence" value="ECO:0007669"/>
    <property type="project" value="TreeGrafter"/>
</dbReference>
<dbReference type="GO" id="GO:0030276">
    <property type="term" value="F:clathrin binding"/>
    <property type="evidence" value="ECO:0007669"/>
    <property type="project" value="InterPro"/>
</dbReference>
<reference evidence="1" key="2">
    <citation type="submission" date="2025-09" db="UniProtKB">
        <authorList>
            <consortium name="Ensembl"/>
        </authorList>
    </citation>
    <scope>IDENTIFICATION</scope>
</reference>
<proteinExistence type="predicted"/>
<keyword evidence="2" id="KW-1185">Reference proteome</keyword>
<evidence type="ECO:0000313" key="2">
    <source>
        <dbReference type="Proteomes" id="UP000265020"/>
    </source>
</evidence>
<dbReference type="PANTHER" id="PTHR16156:SF10">
    <property type="entry name" value="AFTIPHILIN-RELATED"/>
    <property type="match status" value="1"/>
</dbReference>
<dbReference type="Ensembl" id="ENSCVAT00000012799.1">
    <property type="protein sequence ID" value="ENSCVAP00000001803.1"/>
    <property type="gene ID" value="ENSCVAG00000002824.1"/>
</dbReference>
<dbReference type="AlphaFoldDB" id="A0A3Q2CAH3"/>
<protein>
    <submittedName>
        <fullName evidence="1">Aftiphilin-like</fullName>
    </submittedName>
</protein>
<dbReference type="InterPro" id="IPR046359">
    <property type="entry name" value="Aftin-like"/>
</dbReference>
<name>A0A3Q2CAH3_CYPVA</name>
<evidence type="ECO:0000313" key="1">
    <source>
        <dbReference type="Ensembl" id="ENSCVAP00000001803.1"/>
    </source>
</evidence>
<dbReference type="Proteomes" id="UP000265020">
    <property type="component" value="Unassembled WGS sequence"/>
</dbReference>
<dbReference type="PANTHER" id="PTHR16156">
    <property type="entry name" value="AFTIPHILIN A-RELATED"/>
    <property type="match status" value="1"/>
</dbReference>
<sequence length="102" mass="11230">FGSEEESMSSSSRRTSVDRELYELIISKLETGNSQKEDALNRLMSAAGRTNVSARKPSAQEELSAEAGRMISELPDLTFMQAKVLMFPMSLAPSTHSSPELF</sequence>
<dbReference type="STRING" id="28743.ENSCVAP00000001803"/>
<accession>A0A3Q2CAH3</accession>